<dbReference type="InterPro" id="IPR006119">
    <property type="entry name" value="Resolv_N"/>
</dbReference>
<keyword evidence="3" id="KW-1185">Reference proteome</keyword>
<dbReference type="GO" id="GO:0003677">
    <property type="term" value="F:DNA binding"/>
    <property type="evidence" value="ECO:0007669"/>
    <property type="project" value="InterPro"/>
</dbReference>
<dbReference type="PANTHER" id="PTHR30461:SF23">
    <property type="entry name" value="DNA RECOMBINASE-RELATED"/>
    <property type="match status" value="1"/>
</dbReference>
<protein>
    <recommendedName>
        <fullName evidence="1">Resolvase/invertase-type recombinase catalytic domain-containing protein</fullName>
    </recommendedName>
</protein>
<proteinExistence type="predicted"/>
<dbReference type="PANTHER" id="PTHR30461">
    <property type="entry name" value="DNA-INVERTASE FROM LAMBDOID PROPHAGE"/>
    <property type="match status" value="1"/>
</dbReference>
<dbReference type="InterPro" id="IPR050639">
    <property type="entry name" value="SSR_resolvase"/>
</dbReference>
<evidence type="ECO:0000259" key="1">
    <source>
        <dbReference type="PROSITE" id="PS51736"/>
    </source>
</evidence>
<dbReference type="PROSITE" id="PS51736">
    <property type="entry name" value="RECOMBINASES_3"/>
    <property type="match status" value="1"/>
</dbReference>
<evidence type="ECO:0000313" key="3">
    <source>
        <dbReference type="Proteomes" id="UP001329151"/>
    </source>
</evidence>
<feature type="domain" description="Resolvase/invertase-type recombinase catalytic" evidence="1">
    <location>
        <begin position="3"/>
        <end position="134"/>
    </location>
</feature>
<gene>
    <name evidence="2" type="ORF">RGQ30_20340</name>
</gene>
<accession>A0AA86MBH1</accession>
<dbReference type="SMART" id="SM00857">
    <property type="entry name" value="Resolvase"/>
    <property type="match status" value="1"/>
</dbReference>
<organism evidence="2 3">
    <name type="scientific">Limnobacter thiooxidans</name>
    <dbReference type="NCBI Taxonomy" id="131080"/>
    <lineage>
        <taxon>Bacteria</taxon>
        <taxon>Pseudomonadati</taxon>
        <taxon>Pseudomonadota</taxon>
        <taxon>Betaproteobacteria</taxon>
        <taxon>Burkholderiales</taxon>
        <taxon>Burkholderiaceae</taxon>
        <taxon>Limnobacter</taxon>
    </lineage>
</organism>
<dbReference type="Gene3D" id="3.40.50.1390">
    <property type="entry name" value="Resolvase, N-terminal catalytic domain"/>
    <property type="match status" value="1"/>
</dbReference>
<dbReference type="SUPFAM" id="SSF53041">
    <property type="entry name" value="Resolvase-like"/>
    <property type="match status" value="1"/>
</dbReference>
<dbReference type="Proteomes" id="UP001329151">
    <property type="component" value="Chromosome"/>
</dbReference>
<reference evidence="2 3" key="1">
    <citation type="submission" date="2023-10" db="EMBL/GenBank/DDBJ databases">
        <title>Complete Genome Sequence of Limnobacter thiooxidans CS-K2T, Isolated from freshwater lake sediments in Bavaria, Germany.</title>
        <authorList>
            <person name="Naruki M."/>
            <person name="Watanabe A."/>
            <person name="Warashina T."/>
            <person name="Morita T."/>
            <person name="Arakawa K."/>
        </authorList>
    </citation>
    <scope>NUCLEOTIDE SEQUENCE [LARGE SCALE GENOMIC DNA]</scope>
    <source>
        <strain evidence="2 3">CS-K2</strain>
    </source>
</reference>
<evidence type="ECO:0000313" key="2">
    <source>
        <dbReference type="EMBL" id="BET26533.1"/>
    </source>
</evidence>
<dbReference type="CDD" id="cd00338">
    <property type="entry name" value="Ser_Recombinase"/>
    <property type="match status" value="1"/>
</dbReference>
<sequence>MIKAIAYYRFSTERQDSSSIDAQRRNCEVFAAENGIEIVESFVDEHMSDSNTFRPTYPAMPKALCDRGYKVLVVNDLSRLHRDIGDESRFFKEMNFLDVRVLTPQGFDSSDPTVMQYVQFGSLVNEYHESPRIN</sequence>
<dbReference type="InterPro" id="IPR036162">
    <property type="entry name" value="Resolvase-like_N_sf"/>
</dbReference>
<dbReference type="RefSeq" id="WP_338284386.1">
    <property type="nucleotide sequence ID" value="NZ_AP028947.1"/>
</dbReference>
<dbReference type="GO" id="GO:0000150">
    <property type="term" value="F:DNA strand exchange activity"/>
    <property type="evidence" value="ECO:0007669"/>
    <property type="project" value="InterPro"/>
</dbReference>
<dbReference type="Pfam" id="PF00239">
    <property type="entry name" value="Resolvase"/>
    <property type="match status" value="1"/>
</dbReference>
<name>A0AA86MBH1_9BURK</name>
<dbReference type="KEGG" id="lto:RGQ30_20340"/>
<dbReference type="AlphaFoldDB" id="A0AA86MBH1"/>
<dbReference type="EMBL" id="AP028947">
    <property type="protein sequence ID" value="BET26533.1"/>
    <property type="molecule type" value="Genomic_DNA"/>
</dbReference>